<dbReference type="InterPro" id="IPR027450">
    <property type="entry name" value="AlkB-like"/>
</dbReference>
<comment type="cofactor">
    <cofactor evidence="1">
        <name>Fe(2+)</name>
        <dbReference type="ChEBI" id="CHEBI:29033"/>
    </cofactor>
</comment>
<keyword evidence="8" id="KW-0234">DNA repair</keyword>
<evidence type="ECO:0000256" key="2">
    <source>
        <dbReference type="ARBA" id="ARBA00022723"/>
    </source>
</evidence>
<organism evidence="10 11">
    <name type="scientific">Pseudomonas guineae</name>
    <dbReference type="NCBI Taxonomy" id="425504"/>
    <lineage>
        <taxon>Bacteria</taxon>
        <taxon>Pseudomonadati</taxon>
        <taxon>Pseudomonadota</taxon>
        <taxon>Gammaproteobacteria</taxon>
        <taxon>Pseudomonadales</taxon>
        <taxon>Pseudomonadaceae</taxon>
        <taxon>Pseudomonas</taxon>
    </lineage>
</organism>
<dbReference type="AlphaFoldDB" id="A0A1I3D2A5"/>
<proteinExistence type="predicted"/>
<evidence type="ECO:0000256" key="5">
    <source>
        <dbReference type="ARBA" id="ARBA00022964"/>
    </source>
</evidence>
<dbReference type="SUPFAM" id="SSF51197">
    <property type="entry name" value="Clavaminate synthase-like"/>
    <property type="match status" value="1"/>
</dbReference>
<dbReference type="InterPro" id="IPR032854">
    <property type="entry name" value="ALKBH3"/>
</dbReference>
<evidence type="ECO:0000256" key="8">
    <source>
        <dbReference type="ARBA" id="ARBA00023204"/>
    </source>
</evidence>
<keyword evidence="4" id="KW-0460">Magnesium</keyword>
<dbReference type="Gene3D" id="2.60.120.590">
    <property type="entry name" value="Alpha-ketoglutarate-dependent dioxygenase AlkB-like"/>
    <property type="match status" value="1"/>
</dbReference>
<dbReference type="PANTHER" id="PTHR31212">
    <property type="entry name" value="ALPHA-KETOGLUTARATE-DEPENDENT DIOXYGENASE ALKB HOMOLOG 3"/>
    <property type="match status" value="1"/>
</dbReference>
<dbReference type="GO" id="GO:0016705">
    <property type="term" value="F:oxidoreductase activity, acting on paired donors, with incorporation or reduction of molecular oxygen"/>
    <property type="evidence" value="ECO:0007669"/>
    <property type="project" value="UniProtKB-ARBA"/>
</dbReference>
<keyword evidence="11" id="KW-1185">Reference proteome</keyword>
<dbReference type="Proteomes" id="UP000243606">
    <property type="component" value="Unassembled WGS sequence"/>
</dbReference>
<dbReference type="GO" id="GO:0051213">
    <property type="term" value="F:dioxygenase activity"/>
    <property type="evidence" value="ECO:0007669"/>
    <property type="project" value="UniProtKB-KW"/>
</dbReference>
<evidence type="ECO:0000313" key="10">
    <source>
        <dbReference type="EMBL" id="SFH80914.1"/>
    </source>
</evidence>
<dbReference type="GO" id="GO:0046872">
    <property type="term" value="F:metal ion binding"/>
    <property type="evidence" value="ECO:0007669"/>
    <property type="project" value="UniProtKB-KW"/>
</dbReference>
<evidence type="ECO:0000259" key="9">
    <source>
        <dbReference type="PROSITE" id="PS51471"/>
    </source>
</evidence>
<evidence type="ECO:0000256" key="7">
    <source>
        <dbReference type="ARBA" id="ARBA00023004"/>
    </source>
</evidence>
<reference evidence="11" key="1">
    <citation type="submission" date="2016-10" db="EMBL/GenBank/DDBJ databases">
        <authorList>
            <person name="Varghese N."/>
            <person name="Submissions S."/>
        </authorList>
    </citation>
    <scope>NUCLEOTIDE SEQUENCE [LARGE SCALE GENOMIC DNA]</scope>
    <source>
        <strain evidence="11">LMG 24016</strain>
    </source>
</reference>
<evidence type="ECO:0000256" key="4">
    <source>
        <dbReference type="ARBA" id="ARBA00022842"/>
    </source>
</evidence>
<dbReference type="PROSITE" id="PS51471">
    <property type="entry name" value="FE2OG_OXY"/>
    <property type="match status" value="1"/>
</dbReference>
<dbReference type="GO" id="GO:0140097">
    <property type="term" value="F:catalytic activity, acting on DNA"/>
    <property type="evidence" value="ECO:0007669"/>
    <property type="project" value="UniProtKB-ARBA"/>
</dbReference>
<dbReference type="GO" id="GO:0016787">
    <property type="term" value="F:hydrolase activity"/>
    <property type="evidence" value="ECO:0007669"/>
    <property type="project" value="UniProtKB-ARBA"/>
</dbReference>
<keyword evidence="2" id="KW-0479">Metal-binding</keyword>
<dbReference type="InterPro" id="IPR005123">
    <property type="entry name" value="Oxoglu/Fe-dep_dioxygenase_dom"/>
</dbReference>
<sequence length="221" mass="24787">MGGCGGLRCAHLVVPSRKRGPVDLFDDSPLALPNAELELHAHWLDRPTADHWLAELSAQTPWQQPHVQIYGRQLPVPRLVAWYGDAEAAYRYSGLSHQPLPWTPLLEQIRAQVVAAVGQPLNGVLLNYYRDGQDSMGWHSDDEAELGVNPLIASLNLGGTRRFDLRRKGQSRIEHSLPLQHGSLLVMRGPTQHHWQHQVAKTRSLCAPRLNLTFRLIKPSP</sequence>
<name>A0A1I3D2A5_9PSED</name>
<evidence type="ECO:0000256" key="1">
    <source>
        <dbReference type="ARBA" id="ARBA00001954"/>
    </source>
</evidence>
<dbReference type="Pfam" id="PF13532">
    <property type="entry name" value="2OG-FeII_Oxy_2"/>
    <property type="match status" value="1"/>
</dbReference>
<gene>
    <name evidence="10" type="ORF">SAMN05216206_0338</name>
</gene>
<dbReference type="STRING" id="425504.SAMN05216206_0338"/>
<evidence type="ECO:0000313" key="11">
    <source>
        <dbReference type="Proteomes" id="UP000243606"/>
    </source>
</evidence>
<keyword evidence="6" id="KW-0560">Oxidoreductase</keyword>
<dbReference type="InterPro" id="IPR037151">
    <property type="entry name" value="AlkB-like_sf"/>
</dbReference>
<feature type="domain" description="Fe2OG dioxygenase" evidence="9">
    <location>
        <begin position="120"/>
        <end position="218"/>
    </location>
</feature>
<dbReference type="GO" id="GO:0006307">
    <property type="term" value="P:DNA alkylation repair"/>
    <property type="evidence" value="ECO:0007669"/>
    <property type="project" value="InterPro"/>
</dbReference>
<protein>
    <submittedName>
        <fullName evidence="10">DNA-N1-methyladenine dioxygenase</fullName>
    </submittedName>
</protein>
<dbReference type="FunFam" id="2.60.120.590:FF:000004">
    <property type="entry name" value="DNA oxidative demethylase ALKBH2"/>
    <property type="match status" value="1"/>
</dbReference>
<dbReference type="GO" id="GO:0032451">
    <property type="term" value="F:demethylase activity"/>
    <property type="evidence" value="ECO:0007669"/>
    <property type="project" value="UniProtKB-ARBA"/>
</dbReference>
<evidence type="ECO:0000256" key="3">
    <source>
        <dbReference type="ARBA" id="ARBA00022763"/>
    </source>
</evidence>
<accession>A0A1I3D2A5</accession>
<keyword evidence="7" id="KW-0408">Iron</keyword>
<keyword evidence="3" id="KW-0227">DNA damage</keyword>
<keyword evidence="5 10" id="KW-0223">Dioxygenase</keyword>
<dbReference type="PANTHER" id="PTHR31212:SF4">
    <property type="entry name" value="ALPHA-KETOGLUTARATE-DEPENDENT DIOXYGENASE ALKB HOMOLOG 3"/>
    <property type="match status" value="1"/>
</dbReference>
<dbReference type="EMBL" id="FOQL01000001">
    <property type="protein sequence ID" value="SFH80914.1"/>
    <property type="molecule type" value="Genomic_DNA"/>
</dbReference>
<evidence type="ECO:0000256" key="6">
    <source>
        <dbReference type="ARBA" id="ARBA00023002"/>
    </source>
</evidence>